<dbReference type="AlphaFoldDB" id="A0A263D1U6"/>
<accession>A0A263D1U6</accession>
<evidence type="ECO:0000313" key="3">
    <source>
        <dbReference type="Proteomes" id="UP000242444"/>
    </source>
</evidence>
<gene>
    <name evidence="2" type="ORF">CFN78_16760</name>
</gene>
<dbReference type="Pfam" id="PF18937">
    <property type="entry name" value="DUF5685"/>
    <property type="match status" value="1"/>
</dbReference>
<evidence type="ECO:0000256" key="1">
    <source>
        <dbReference type="SAM" id="MobiDB-lite"/>
    </source>
</evidence>
<dbReference type="EMBL" id="NKYE01000009">
    <property type="protein sequence ID" value="OZM72179.1"/>
    <property type="molecule type" value="Genomic_DNA"/>
</dbReference>
<dbReference type="InParanoid" id="A0A263D1U6"/>
<keyword evidence="3" id="KW-1185">Reference proteome</keyword>
<dbReference type="Proteomes" id="UP000242444">
    <property type="component" value="Unassembled WGS sequence"/>
</dbReference>
<sequence>MFGIIRPCRHRLTARLRADWTAHLCGLCLALRDEHGQLARVVTNYDGLVVSALVEAQVPDGGQRRAAGPCPLRGMRGASVAKGGGAHLAASVSLVLAAAKVRDHVEDGDWAFGHRSIAGGARRLAGRWAEQGGATGQRIGFDTAVLLDAVDGQDSLERGIRTGDSVLAATGPTEEATGAAFAQTAVLAGRPGNMAPLREAGRLFGRIAHLLDAVEDLAADAAAGAWNPVTATGTALDEVHRLCVDAVLGVRLALGEAEFADGTLVHALLAHELEVAVGRTFGLAGHRPPGEWPGRQGAAGNPHPGAYPGHGMPPPGYQPTGAPGPSGPPPPGPPGPYGPGGPPAEEPRPEGWMYPRIHTPPRRRGALHGCAVALFMCVTCQFCCRDPFPGPWSGTRRDGLCDCSCDCPCSCD</sequence>
<evidence type="ECO:0008006" key="4">
    <source>
        <dbReference type="Google" id="ProtNLM"/>
    </source>
</evidence>
<feature type="region of interest" description="Disordered" evidence="1">
    <location>
        <begin position="287"/>
        <end position="356"/>
    </location>
</feature>
<dbReference type="InterPro" id="IPR043740">
    <property type="entry name" value="DUF5685"/>
</dbReference>
<organism evidence="2 3">
    <name type="scientific">Amycolatopsis antarctica</name>
    <dbReference type="NCBI Taxonomy" id="1854586"/>
    <lineage>
        <taxon>Bacteria</taxon>
        <taxon>Bacillati</taxon>
        <taxon>Actinomycetota</taxon>
        <taxon>Actinomycetes</taxon>
        <taxon>Pseudonocardiales</taxon>
        <taxon>Pseudonocardiaceae</taxon>
        <taxon>Amycolatopsis</taxon>
    </lineage>
</organism>
<dbReference type="OrthoDB" id="3210612at2"/>
<protein>
    <recommendedName>
        <fullName evidence="4">Regulatory protein</fullName>
    </recommendedName>
</protein>
<reference evidence="2 3" key="1">
    <citation type="submission" date="2017-07" db="EMBL/GenBank/DDBJ databases">
        <title>Amycolatopsis antarcticus sp. nov., isolated from the surface of an Antarcticus brown macroalga.</title>
        <authorList>
            <person name="Wang J."/>
            <person name="Leiva S."/>
            <person name="Huang J."/>
            <person name="Huang Y."/>
        </authorList>
    </citation>
    <scope>NUCLEOTIDE SEQUENCE [LARGE SCALE GENOMIC DNA]</scope>
    <source>
        <strain evidence="2 3">AU-G6</strain>
    </source>
</reference>
<comment type="caution">
    <text evidence="2">The sequence shown here is derived from an EMBL/GenBank/DDBJ whole genome shotgun (WGS) entry which is preliminary data.</text>
</comment>
<dbReference type="RefSeq" id="WP_094863751.1">
    <property type="nucleotide sequence ID" value="NZ_NKYE01000009.1"/>
</dbReference>
<evidence type="ECO:0000313" key="2">
    <source>
        <dbReference type="EMBL" id="OZM72179.1"/>
    </source>
</evidence>
<feature type="compositionally biased region" description="Pro residues" evidence="1">
    <location>
        <begin position="325"/>
        <end position="344"/>
    </location>
</feature>
<name>A0A263D1U6_9PSEU</name>
<proteinExistence type="predicted"/>